<keyword evidence="2" id="KW-1185">Reference proteome</keyword>
<accession>A0A0S3SEY0</accession>
<name>A0A0S3SEY0_PHAAN</name>
<evidence type="ECO:0000313" key="2">
    <source>
        <dbReference type="Proteomes" id="UP000291084"/>
    </source>
</evidence>
<protein>
    <submittedName>
        <fullName evidence="1">Uncharacterized protein</fullName>
    </submittedName>
</protein>
<dbReference type="EMBL" id="AP015039">
    <property type="protein sequence ID" value="BAT91393.1"/>
    <property type="molecule type" value="Genomic_DNA"/>
</dbReference>
<organism evidence="1 2">
    <name type="scientific">Vigna angularis var. angularis</name>
    <dbReference type="NCBI Taxonomy" id="157739"/>
    <lineage>
        <taxon>Eukaryota</taxon>
        <taxon>Viridiplantae</taxon>
        <taxon>Streptophyta</taxon>
        <taxon>Embryophyta</taxon>
        <taxon>Tracheophyta</taxon>
        <taxon>Spermatophyta</taxon>
        <taxon>Magnoliopsida</taxon>
        <taxon>eudicotyledons</taxon>
        <taxon>Gunneridae</taxon>
        <taxon>Pentapetalae</taxon>
        <taxon>rosids</taxon>
        <taxon>fabids</taxon>
        <taxon>Fabales</taxon>
        <taxon>Fabaceae</taxon>
        <taxon>Papilionoideae</taxon>
        <taxon>50 kb inversion clade</taxon>
        <taxon>NPAAA clade</taxon>
        <taxon>indigoferoid/millettioid clade</taxon>
        <taxon>Phaseoleae</taxon>
        <taxon>Vigna</taxon>
    </lineage>
</organism>
<gene>
    <name evidence="1" type="primary">Vigan.06G271600</name>
    <name evidence="1" type="ORF">VIGAN_06271600</name>
</gene>
<sequence length="83" mass="9508">MNMGLYTHKIPSLVRGLLEWYQKQICEGLAQNGQYLTCVKIYVCVEPPYTISSICRSSPFSIPINKYLILTIQQHLHSVPPQN</sequence>
<evidence type="ECO:0000313" key="1">
    <source>
        <dbReference type="EMBL" id="BAT91393.1"/>
    </source>
</evidence>
<dbReference type="AlphaFoldDB" id="A0A0S3SEY0"/>
<dbReference type="Proteomes" id="UP000291084">
    <property type="component" value="Chromosome 6"/>
</dbReference>
<proteinExistence type="predicted"/>
<reference evidence="1 2" key="1">
    <citation type="journal article" date="2015" name="Sci. Rep.">
        <title>The power of single molecule real-time sequencing technology in the de novo assembly of a eukaryotic genome.</title>
        <authorList>
            <person name="Sakai H."/>
            <person name="Naito K."/>
            <person name="Ogiso-Tanaka E."/>
            <person name="Takahashi Y."/>
            <person name="Iseki K."/>
            <person name="Muto C."/>
            <person name="Satou K."/>
            <person name="Teruya K."/>
            <person name="Shiroma A."/>
            <person name="Shimoji M."/>
            <person name="Hirano T."/>
            <person name="Itoh T."/>
            <person name="Kaga A."/>
            <person name="Tomooka N."/>
        </authorList>
    </citation>
    <scope>NUCLEOTIDE SEQUENCE [LARGE SCALE GENOMIC DNA]</scope>
    <source>
        <strain evidence="2">cv. Shumari</strain>
    </source>
</reference>